<dbReference type="InterPro" id="IPR002528">
    <property type="entry name" value="MATE_fam"/>
</dbReference>
<feature type="transmembrane region" description="Helical" evidence="10">
    <location>
        <begin position="409"/>
        <end position="429"/>
    </location>
</feature>
<keyword evidence="3" id="KW-0050">Antiport</keyword>
<dbReference type="GO" id="GO:0005886">
    <property type="term" value="C:plasma membrane"/>
    <property type="evidence" value="ECO:0007669"/>
    <property type="project" value="UniProtKB-SubCell"/>
</dbReference>
<sequence length="440" mass="47459">MFKEFSRTIKISAPLIISNISQVGLGLIDSAMIGAVDYKQLAASSLVINIISIAQVLGMGIAIAMSPLTAIANGQKNIHEASKVLYNGFLLSTLVAILIAVTLISSNHLLFHLGQDKNVAALAVPFYKLLAWSLIPMLMFASVKQFCDGLEYTKTAMTLSLLSLPINAFLNWIFIYGRFGFPRMELAGAGLGTLITRWLIAIILIIIVWRHRIFQPYIAIRRQAWKVNVKTWKELLHLGVPTSLIYGMEVAAFSVSGIMIGWLGATSQAAHQIALNLATATFMAAAGLSLGGSIRVANAFGRNEKGLLRSIGVSTISGGLIYGFICAVLFILLKNQLPSLFTNNAEVAAVSSSLLVFAALFQISDATQSIGVGLLRGMKDVRMPTAFVAIAYWLIGIPVGYFLSFNLHMGASGIWLGFVTGLSASSILLNSRFLKKSKLI</sequence>
<feature type="transmembrane region" description="Helical" evidence="10">
    <location>
        <begin position="84"/>
        <end position="104"/>
    </location>
</feature>
<keyword evidence="4" id="KW-1003">Cell membrane</keyword>
<feature type="transmembrane region" description="Helical" evidence="10">
    <location>
        <begin position="155"/>
        <end position="175"/>
    </location>
</feature>
<evidence type="ECO:0000256" key="6">
    <source>
        <dbReference type="ARBA" id="ARBA00022989"/>
    </source>
</evidence>
<reference evidence="11 12" key="1">
    <citation type="submission" date="2019-07" db="EMBL/GenBank/DDBJ databases">
        <title>Whole genome shotgun sequence of Segetibacter aerophilus NBRC 106135.</title>
        <authorList>
            <person name="Hosoyama A."/>
            <person name="Uohara A."/>
            <person name="Ohji S."/>
            <person name="Ichikawa N."/>
        </authorList>
    </citation>
    <scope>NUCLEOTIDE SEQUENCE [LARGE SCALE GENOMIC DNA]</scope>
    <source>
        <strain evidence="11 12">NBRC 106135</strain>
    </source>
</reference>
<dbReference type="Proteomes" id="UP000321513">
    <property type="component" value="Unassembled WGS sequence"/>
</dbReference>
<dbReference type="EMBL" id="BJYT01000002">
    <property type="protein sequence ID" value="GEO08568.1"/>
    <property type="molecule type" value="Genomic_DNA"/>
</dbReference>
<evidence type="ECO:0000256" key="3">
    <source>
        <dbReference type="ARBA" id="ARBA00022449"/>
    </source>
</evidence>
<keyword evidence="6 10" id="KW-1133">Transmembrane helix</keyword>
<comment type="subcellular location">
    <subcellularLocation>
        <location evidence="1">Cell membrane</location>
        <topology evidence="1">Multi-pass membrane protein</topology>
    </subcellularLocation>
</comment>
<feature type="transmembrane region" description="Helical" evidence="10">
    <location>
        <begin position="345"/>
        <end position="363"/>
    </location>
</feature>
<evidence type="ECO:0000256" key="7">
    <source>
        <dbReference type="ARBA" id="ARBA00023065"/>
    </source>
</evidence>
<dbReference type="GO" id="GO:0042910">
    <property type="term" value="F:xenobiotic transmembrane transporter activity"/>
    <property type="evidence" value="ECO:0007669"/>
    <property type="project" value="InterPro"/>
</dbReference>
<dbReference type="PANTHER" id="PTHR43298">
    <property type="entry name" value="MULTIDRUG RESISTANCE PROTEIN NORM-RELATED"/>
    <property type="match status" value="1"/>
</dbReference>
<evidence type="ECO:0000256" key="8">
    <source>
        <dbReference type="ARBA" id="ARBA00023136"/>
    </source>
</evidence>
<feature type="transmembrane region" description="Helical" evidence="10">
    <location>
        <begin position="46"/>
        <end position="72"/>
    </location>
</feature>
<dbReference type="PANTHER" id="PTHR43298:SF2">
    <property type="entry name" value="FMN_FAD EXPORTER YEEO-RELATED"/>
    <property type="match status" value="1"/>
</dbReference>
<dbReference type="GO" id="GO:0015297">
    <property type="term" value="F:antiporter activity"/>
    <property type="evidence" value="ECO:0007669"/>
    <property type="project" value="UniProtKB-KW"/>
</dbReference>
<dbReference type="InterPro" id="IPR048279">
    <property type="entry name" value="MdtK-like"/>
</dbReference>
<dbReference type="PIRSF" id="PIRSF006603">
    <property type="entry name" value="DinF"/>
    <property type="match status" value="1"/>
</dbReference>
<dbReference type="AlphaFoldDB" id="A0A512B9D0"/>
<keyword evidence="2" id="KW-0813">Transport</keyword>
<proteinExistence type="predicted"/>
<evidence type="ECO:0000313" key="11">
    <source>
        <dbReference type="EMBL" id="GEO08568.1"/>
    </source>
</evidence>
<dbReference type="OrthoDB" id="9780160at2"/>
<organism evidence="11 12">
    <name type="scientific">Segetibacter aerophilus</name>
    <dbReference type="NCBI Taxonomy" id="670293"/>
    <lineage>
        <taxon>Bacteria</taxon>
        <taxon>Pseudomonadati</taxon>
        <taxon>Bacteroidota</taxon>
        <taxon>Chitinophagia</taxon>
        <taxon>Chitinophagales</taxon>
        <taxon>Chitinophagaceae</taxon>
        <taxon>Segetibacter</taxon>
    </lineage>
</organism>
<evidence type="ECO:0000256" key="5">
    <source>
        <dbReference type="ARBA" id="ARBA00022692"/>
    </source>
</evidence>
<dbReference type="RefSeq" id="WP_147202623.1">
    <property type="nucleotide sequence ID" value="NZ_BJYT01000002.1"/>
</dbReference>
<keyword evidence="12" id="KW-1185">Reference proteome</keyword>
<dbReference type="CDD" id="cd13131">
    <property type="entry name" value="MATE_NorM_like"/>
    <property type="match status" value="1"/>
</dbReference>
<dbReference type="NCBIfam" id="TIGR00797">
    <property type="entry name" value="matE"/>
    <property type="match status" value="1"/>
</dbReference>
<feature type="transmembrane region" description="Helical" evidence="10">
    <location>
        <begin position="269"/>
        <end position="290"/>
    </location>
</feature>
<feature type="transmembrane region" description="Helical" evidence="10">
    <location>
        <begin position="195"/>
        <end position="214"/>
    </location>
</feature>
<feature type="transmembrane region" description="Helical" evidence="10">
    <location>
        <begin position="384"/>
        <end position="403"/>
    </location>
</feature>
<protein>
    <recommendedName>
        <fullName evidence="9">Multidrug-efflux transporter</fullName>
    </recommendedName>
</protein>
<keyword evidence="8 10" id="KW-0472">Membrane</keyword>
<accession>A0A512B9D0</accession>
<evidence type="ECO:0000256" key="10">
    <source>
        <dbReference type="SAM" id="Phobius"/>
    </source>
</evidence>
<dbReference type="InterPro" id="IPR050222">
    <property type="entry name" value="MATE_MdtK"/>
</dbReference>
<keyword evidence="5 10" id="KW-0812">Transmembrane</keyword>
<name>A0A512B9D0_9BACT</name>
<feature type="transmembrane region" description="Helical" evidence="10">
    <location>
        <begin position="235"/>
        <end position="263"/>
    </location>
</feature>
<feature type="transmembrane region" description="Helical" evidence="10">
    <location>
        <begin position="12"/>
        <end position="34"/>
    </location>
</feature>
<evidence type="ECO:0000256" key="9">
    <source>
        <dbReference type="ARBA" id="ARBA00031636"/>
    </source>
</evidence>
<feature type="transmembrane region" description="Helical" evidence="10">
    <location>
        <begin position="311"/>
        <end position="333"/>
    </location>
</feature>
<evidence type="ECO:0000256" key="2">
    <source>
        <dbReference type="ARBA" id="ARBA00022448"/>
    </source>
</evidence>
<feature type="transmembrane region" description="Helical" evidence="10">
    <location>
        <begin position="124"/>
        <end position="143"/>
    </location>
</feature>
<evidence type="ECO:0000256" key="4">
    <source>
        <dbReference type="ARBA" id="ARBA00022475"/>
    </source>
</evidence>
<dbReference type="Pfam" id="PF01554">
    <property type="entry name" value="MatE"/>
    <property type="match status" value="2"/>
</dbReference>
<evidence type="ECO:0000313" key="12">
    <source>
        <dbReference type="Proteomes" id="UP000321513"/>
    </source>
</evidence>
<dbReference type="GO" id="GO:0006811">
    <property type="term" value="P:monoatomic ion transport"/>
    <property type="evidence" value="ECO:0007669"/>
    <property type="project" value="UniProtKB-KW"/>
</dbReference>
<evidence type="ECO:0000256" key="1">
    <source>
        <dbReference type="ARBA" id="ARBA00004651"/>
    </source>
</evidence>
<comment type="caution">
    <text evidence="11">The sequence shown here is derived from an EMBL/GenBank/DDBJ whole genome shotgun (WGS) entry which is preliminary data.</text>
</comment>
<keyword evidence="7" id="KW-0406">Ion transport</keyword>
<gene>
    <name evidence="11" type="primary">norM</name>
    <name evidence="11" type="ORF">SAE01_10640</name>
</gene>